<evidence type="ECO:0000256" key="1">
    <source>
        <dbReference type="SAM" id="MobiDB-lite"/>
    </source>
</evidence>
<evidence type="ECO:0000313" key="3">
    <source>
        <dbReference type="Proteomes" id="UP001457282"/>
    </source>
</evidence>
<organism evidence="2 3">
    <name type="scientific">Rubus argutus</name>
    <name type="common">Southern blackberry</name>
    <dbReference type="NCBI Taxonomy" id="59490"/>
    <lineage>
        <taxon>Eukaryota</taxon>
        <taxon>Viridiplantae</taxon>
        <taxon>Streptophyta</taxon>
        <taxon>Embryophyta</taxon>
        <taxon>Tracheophyta</taxon>
        <taxon>Spermatophyta</taxon>
        <taxon>Magnoliopsida</taxon>
        <taxon>eudicotyledons</taxon>
        <taxon>Gunneridae</taxon>
        <taxon>Pentapetalae</taxon>
        <taxon>rosids</taxon>
        <taxon>fabids</taxon>
        <taxon>Rosales</taxon>
        <taxon>Rosaceae</taxon>
        <taxon>Rosoideae</taxon>
        <taxon>Rosoideae incertae sedis</taxon>
        <taxon>Rubus</taxon>
    </lineage>
</organism>
<feature type="region of interest" description="Disordered" evidence="1">
    <location>
        <begin position="64"/>
        <end position="115"/>
    </location>
</feature>
<reference evidence="2 3" key="1">
    <citation type="journal article" date="2023" name="G3 (Bethesda)">
        <title>A chromosome-length genome assembly and annotation of blackberry (Rubus argutus, cv. 'Hillquist').</title>
        <authorList>
            <person name="Bruna T."/>
            <person name="Aryal R."/>
            <person name="Dudchenko O."/>
            <person name="Sargent D.J."/>
            <person name="Mead D."/>
            <person name="Buti M."/>
            <person name="Cavallini A."/>
            <person name="Hytonen T."/>
            <person name="Andres J."/>
            <person name="Pham M."/>
            <person name="Weisz D."/>
            <person name="Mascagni F."/>
            <person name="Usai G."/>
            <person name="Natali L."/>
            <person name="Bassil N."/>
            <person name="Fernandez G.E."/>
            <person name="Lomsadze A."/>
            <person name="Armour M."/>
            <person name="Olukolu B."/>
            <person name="Poorten T."/>
            <person name="Britton C."/>
            <person name="Davik J."/>
            <person name="Ashrafi H."/>
            <person name="Aiden E.L."/>
            <person name="Borodovsky M."/>
            <person name="Worthington M."/>
        </authorList>
    </citation>
    <scope>NUCLEOTIDE SEQUENCE [LARGE SCALE GENOMIC DNA]</scope>
    <source>
        <strain evidence="2">PI 553951</strain>
    </source>
</reference>
<comment type="caution">
    <text evidence="2">The sequence shown here is derived from an EMBL/GenBank/DDBJ whole genome shotgun (WGS) entry which is preliminary data.</text>
</comment>
<feature type="compositionally biased region" description="Pro residues" evidence="1">
    <location>
        <begin position="90"/>
        <end position="109"/>
    </location>
</feature>
<keyword evidence="3" id="KW-1185">Reference proteome</keyword>
<evidence type="ECO:0000313" key="2">
    <source>
        <dbReference type="EMBL" id="KAK9940430.1"/>
    </source>
</evidence>
<dbReference type="AlphaFoldDB" id="A0AAW1XUM2"/>
<feature type="compositionally biased region" description="Low complexity" evidence="1">
    <location>
        <begin position="64"/>
        <end position="75"/>
    </location>
</feature>
<dbReference type="Proteomes" id="UP001457282">
    <property type="component" value="Unassembled WGS sequence"/>
</dbReference>
<protein>
    <submittedName>
        <fullName evidence="2">Uncharacterized protein</fullName>
    </submittedName>
</protein>
<sequence>MATKQCVLVLVTLLGFVFAAIIPLQISTITVSFTPSSMLLQGTTSPIPFTSIRLHIQVSITPLGPSSPGSLSLSPFCPPPPNPSIYESPPSVPSPPPPASPSQTPPSPSTPSSSF</sequence>
<accession>A0AAW1XUM2</accession>
<proteinExistence type="predicted"/>
<name>A0AAW1XUM2_RUBAR</name>
<dbReference type="EMBL" id="JBEDUW010000003">
    <property type="protein sequence ID" value="KAK9940430.1"/>
    <property type="molecule type" value="Genomic_DNA"/>
</dbReference>
<gene>
    <name evidence="2" type="ORF">M0R45_017092</name>
</gene>